<dbReference type="RefSeq" id="WP_190931527.1">
    <property type="nucleotide sequence ID" value="NZ_JACXJA010000049.1"/>
</dbReference>
<evidence type="ECO:0000256" key="2">
    <source>
        <dbReference type="SAM" id="SignalP"/>
    </source>
</evidence>
<dbReference type="Pfam" id="PF07833">
    <property type="entry name" value="Cu_amine_oxidN1"/>
    <property type="match status" value="1"/>
</dbReference>
<reference evidence="4" key="1">
    <citation type="submission" date="2020-09" db="EMBL/GenBank/DDBJ databases">
        <title>A novel bacterium of genus Paenibacillus, isolated from South China Sea.</title>
        <authorList>
            <person name="Huang H."/>
            <person name="Mo K."/>
            <person name="Hu Y."/>
        </authorList>
    </citation>
    <scope>NUCLEOTIDE SEQUENCE</scope>
    <source>
        <strain evidence="4">IB182363</strain>
    </source>
</reference>
<dbReference type="InterPro" id="IPR012854">
    <property type="entry name" value="Cu_amine_oxidase-like_N"/>
</dbReference>
<protein>
    <submittedName>
        <fullName evidence="4">Copper amine oxidase N-terminal domain-containing protein</fullName>
    </submittedName>
</protein>
<keyword evidence="5" id="KW-1185">Reference proteome</keyword>
<proteinExistence type="predicted"/>
<accession>A0A927CE26</accession>
<feature type="compositionally biased region" description="Polar residues" evidence="1">
    <location>
        <begin position="61"/>
        <end position="71"/>
    </location>
</feature>
<evidence type="ECO:0000256" key="1">
    <source>
        <dbReference type="SAM" id="MobiDB-lite"/>
    </source>
</evidence>
<feature type="signal peptide" evidence="2">
    <location>
        <begin position="1"/>
        <end position="26"/>
    </location>
</feature>
<feature type="compositionally biased region" description="Low complexity" evidence="1">
    <location>
        <begin position="34"/>
        <end position="48"/>
    </location>
</feature>
<feature type="domain" description="Copper amine oxidase-like N-terminal" evidence="3">
    <location>
        <begin position="178"/>
        <end position="285"/>
    </location>
</feature>
<name>A0A927CE26_9BACL</name>
<evidence type="ECO:0000259" key="3">
    <source>
        <dbReference type="Pfam" id="PF07833"/>
    </source>
</evidence>
<dbReference type="Gene3D" id="3.30.457.10">
    <property type="entry name" value="Copper amine oxidase-like, N-terminal domain"/>
    <property type="match status" value="1"/>
</dbReference>
<dbReference type="SUPFAM" id="SSF55383">
    <property type="entry name" value="Copper amine oxidase, domain N"/>
    <property type="match status" value="1"/>
</dbReference>
<feature type="region of interest" description="Disordered" evidence="1">
    <location>
        <begin position="27"/>
        <end position="71"/>
    </location>
</feature>
<sequence length="289" mass="31062">MKTKKAWSITAACLVATSLMAGSAFAAKPNDNGNADNKAEAAAHSNAAAKEKEPKVESESQDSVTSDTYGNNGKQGYKGLLNALENVKDKPAGPVIADLLLNKYEVMLSAEQKAELEALIEKDKALSAVADILDSQGNVTDAVYVQKDAIRANLKNIDSYKKLGKLYEKLGKKGVKLYVNGEEPAVEVPPFIRDGSTLVPFRAISEALKAEVSWNADERSVTVTRDDITVKLFIDNATAYVNGKEVTLEVPAAIVEGNTVVPVRFVSEALKAAVDWESETQSVVITEEE</sequence>
<gene>
    <name evidence="4" type="ORF">IDH45_28370</name>
</gene>
<evidence type="ECO:0000313" key="5">
    <source>
        <dbReference type="Proteomes" id="UP000639396"/>
    </source>
</evidence>
<feature type="compositionally biased region" description="Basic and acidic residues" evidence="1">
    <location>
        <begin position="49"/>
        <end position="58"/>
    </location>
</feature>
<keyword evidence="2" id="KW-0732">Signal</keyword>
<organism evidence="4 5">
    <name type="scientific">Paenibacillus oceani</name>
    <dbReference type="NCBI Taxonomy" id="2772510"/>
    <lineage>
        <taxon>Bacteria</taxon>
        <taxon>Bacillati</taxon>
        <taxon>Bacillota</taxon>
        <taxon>Bacilli</taxon>
        <taxon>Bacillales</taxon>
        <taxon>Paenibacillaceae</taxon>
        <taxon>Paenibacillus</taxon>
    </lineage>
</organism>
<comment type="caution">
    <text evidence="4">The sequence shown here is derived from an EMBL/GenBank/DDBJ whole genome shotgun (WGS) entry which is preliminary data.</text>
</comment>
<dbReference type="Proteomes" id="UP000639396">
    <property type="component" value="Unassembled WGS sequence"/>
</dbReference>
<dbReference type="InterPro" id="IPR036582">
    <property type="entry name" value="Mao_N_sf"/>
</dbReference>
<feature type="chain" id="PRO_5037242187" evidence="2">
    <location>
        <begin position="27"/>
        <end position="289"/>
    </location>
</feature>
<evidence type="ECO:0000313" key="4">
    <source>
        <dbReference type="EMBL" id="MBD2865905.1"/>
    </source>
</evidence>
<dbReference type="EMBL" id="JACXJA010000049">
    <property type="protein sequence ID" value="MBD2865905.1"/>
    <property type="molecule type" value="Genomic_DNA"/>
</dbReference>
<dbReference type="AlphaFoldDB" id="A0A927CE26"/>